<feature type="DNA-binding region" description="OmpR/PhoB-type" evidence="7">
    <location>
        <begin position="130"/>
        <end position="230"/>
    </location>
</feature>
<sequence>MMSYTIFIVEDDPIIAGSVRDFLTRYGYRVVTATDFERIPETVRELQPHLIILDVQLPYQDGFHLCRELRRHSSVPILFLSGRTGEMEQVLGMESGGDDYVTKPFHLEVLLAKIRAMLRRTYGEYASAEQPVHEQCRGDLCLRLNAAEMVWRGELQTLTKNEVKLLALLMEHADQVVSREECLTALWEDVAFVDDNTLTVNVTRLRKKLARWGIDDAIVTHRGWGYQLNTNRLVKKP</sequence>
<keyword evidence="11" id="KW-1185">Reference proteome</keyword>
<dbReference type="Gene3D" id="1.10.10.10">
    <property type="entry name" value="Winged helix-like DNA-binding domain superfamily/Winged helix DNA-binding domain"/>
    <property type="match status" value="1"/>
</dbReference>
<evidence type="ECO:0000256" key="5">
    <source>
        <dbReference type="ARBA" id="ARBA00023163"/>
    </source>
</evidence>
<dbReference type="InterPro" id="IPR001789">
    <property type="entry name" value="Sig_transdc_resp-reg_receiver"/>
</dbReference>
<dbReference type="EMBL" id="JANRHH010000055">
    <property type="protein sequence ID" value="MDN4595401.1"/>
    <property type="molecule type" value="Genomic_DNA"/>
</dbReference>
<keyword evidence="1 6" id="KW-0597">Phosphoprotein</keyword>
<dbReference type="SUPFAM" id="SSF52172">
    <property type="entry name" value="CheY-like"/>
    <property type="match status" value="1"/>
</dbReference>
<evidence type="ECO:0000256" key="3">
    <source>
        <dbReference type="ARBA" id="ARBA00023015"/>
    </source>
</evidence>
<dbReference type="SMART" id="SM00862">
    <property type="entry name" value="Trans_reg_C"/>
    <property type="match status" value="1"/>
</dbReference>
<dbReference type="PANTHER" id="PTHR48111">
    <property type="entry name" value="REGULATOR OF RPOS"/>
    <property type="match status" value="1"/>
</dbReference>
<reference evidence="10" key="1">
    <citation type="submission" date="2022-08" db="EMBL/GenBank/DDBJ databases">
        <title>Polycladomyces zharkentsis sp. nov., a novel thermophilic CMC and starch-degrading bacterium isolated from a geothermal spring in Kazakhstan.</title>
        <authorList>
            <person name="Mashzhan A."/>
            <person name="Kistaubaeva A."/>
            <person name="Javier-Lopez R."/>
            <person name="Birkeland N.-K."/>
        </authorList>
    </citation>
    <scope>NUCLEOTIDE SEQUENCE</scope>
    <source>
        <strain evidence="10">KSR 13</strain>
    </source>
</reference>
<evidence type="ECO:0000313" key="11">
    <source>
        <dbReference type="Proteomes" id="UP001174196"/>
    </source>
</evidence>
<evidence type="ECO:0000256" key="6">
    <source>
        <dbReference type="PROSITE-ProRule" id="PRU00169"/>
    </source>
</evidence>
<feature type="domain" description="Response regulatory" evidence="8">
    <location>
        <begin position="5"/>
        <end position="118"/>
    </location>
</feature>
<dbReference type="Pfam" id="PF00486">
    <property type="entry name" value="Trans_reg_C"/>
    <property type="match status" value="1"/>
</dbReference>
<dbReference type="InterPro" id="IPR039420">
    <property type="entry name" value="WalR-like"/>
</dbReference>
<protein>
    <submittedName>
        <fullName evidence="10">Response regulator transcription factor</fullName>
    </submittedName>
</protein>
<evidence type="ECO:0000256" key="7">
    <source>
        <dbReference type="PROSITE-ProRule" id="PRU01091"/>
    </source>
</evidence>
<proteinExistence type="predicted"/>
<gene>
    <name evidence="10" type="ORF">NWF35_16175</name>
</gene>
<dbReference type="Gene3D" id="3.40.50.2300">
    <property type="match status" value="1"/>
</dbReference>
<feature type="domain" description="OmpR/PhoB-type" evidence="9">
    <location>
        <begin position="130"/>
        <end position="230"/>
    </location>
</feature>
<accession>A0ABT8IRG1</accession>
<dbReference type="InterPro" id="IPR016032">
    <property type="entry name" value="Sig_transdc_resp-reg_C-effctor"/>
</dbReference>
<dbReference type="SUPFAM" id="SSF46894">
    <property type="entry name" value="C-terminal effector domain of the bipartite response regulators"/>
    <property type="match status" value="1"/>
</dbReference>
<dbReference type="InterPro" id="IPR036388">
    <property type="entry name" value="WH-like_DNA-bd_sf"/>
</dbReference>
<evidence type="ECO:0000259" key="8">
    <source>
        <dbReference type="PROSITE" id="PS50110"/>
    </source>
</evidence>
<keyword evidence="3" id="KW-0805">Transcription regulation</keyword>
<dbReference type="SMART" id="SM00448">
    <property type="entry name" value="REC"/>
    <property type="match status" value="1"/>
</dbReference>
<dbReference type="Gene3D" id="6.10.250.690">
    <property type="match status" value="1"/>
</dbReference>
<dbReference type="CDD" id="cd00383">
    <property type="entry name" value="trans_reg_C"/>
    <property type="match status" value="1"/>
</dbReference>
<organism evidence="10 11">
    <name type="scientific">Polycladomyces subterraneus</name>
    <dbReference type="NCBI Taxonomy" id="1016997"/>
    <lineage>
        <taxon>Bacteria</taxon>
        <taxon>Bacillati</taxon>
        <taxon>Bacillota</taxon>
        <taxon>Bacilli</taxon>
        <taxon>Bacillales</taxon>
        <taxon>Thermoactinomycetaceae</taxon>
        <taxon>Polycladomyces</taxon>
    </lineage>
</organism>
<evidence type="ECO:0000313" key="10">
    <source>
        <dbReference type="EMBL" id="MDN4595401.1"/>
    </source>
</evidence>
<dbReference type="PANTHER" id="PTHR48111:SF43">
    <property type="entry name" value="STAGE 0 SPORULATION PROTEIN A HOMOLOG"/>
    <property type="match status" value="1"/>
</dbReference>
<dbReference type="Pfam" id="PF00072">
    <property type="entry name" value="Response_reg"/>
    <property type="match status" value="1"/>
</dbReference>
<comment type="caution">
    <text evidence="10">The sequence shown here is derived from an EMBL/GenBank/DDBJ whole genome shotgun (WGS) entry which is preliminary data.</text>
</comment>
<evidence type="ECO:0000256" key="2">
    <source>
        <dbReference type="ARBA" id="ARBA00023012"/>
    </source>
</evidence>
<dbReference type="PROSITE" id="PS51755">
    <property type="entry name" value="OMPR_PHOB"/>
    <property type="match status" value="1"/>
</dbReference>
<dbReference type="PROSITE" id="PS50110">
    <property type="entry name" value="RESPONSE_REGULATORY"/>
    <property type="match status" value="1"/>
</dbReference>
<evidence type="ECO:0000256" key="1">
    <source>
        <dbReference type="ARBA" id="ARBA00022553"/>
    </source>
</evidence>
<evidence type="ECO:0000259" key="9">
    <source>
        <dbReference type="PROSITE" id="PS51755"/>
    </source>
</evidence>
<dbReference type="RefSeq" id="WP_301240517.1">
    <property type="nucleotide sequence ID" value="NZ_JANRHH010000055.1"/>
</dbReference>
<dbReference type="Proteomes" id="UP001174196">
    <property type="component" value="Unassembled WGS sequence"/>
</dbReference>
<keyword evidence="2" id="KW-0902">Two-component regulatory system</keyword>
<feature type="modified residue" description="4-aspartylphosphate" evidence="6">
    <location>
        <position position="54"/>
    </location>
</feature>
<dbReference type="InterPro" id="IPR011006">
    <property type="entry name" value="CheY-like_superfamily"/>
</dbReference>
<dbReference type="InterPro" id="IPR001867">
    <property type="entry name" value="OmpR/PhoB-type_DNA-bd"/>
</dbReference>
<evidence type="ECO:0000256" key="4">
    <source>
        <dbReference type="ARBA" id="ARBA00023125"/>
    </source>
</evidence>
<keyword evidence="4 7" id="KW-0238">DNA-binding</keyword>
<keyword evidence="5" id="KW-0804">Transcription</keyword>
<name>A0ABT8IRG1_9BACL</name>